<dbReference type="EMBL" id="NHON01000052">
    <property type="protein sequence ID" value="OWJ64660.1"/>
    <property type="molecule type" value="Genomic_DNA"/>
</dbReference>
<name>A0A211ZHE9_9PROT</name>
<dbReference type="AlphaFoldDB" id="A0A211ZHE9"/>
<gene>
    <name evidence="1" type="ORF">BWR60_23445</name>
</gene>
<evidence type="ECO:0000313" key="1">
    <source>
        <dbReference type="EMBL" id="OWJ64660.1"/>
    </source>
</evidence>
<dbReference type="Proteomes" id="UP000196655">
    <property type="component" value="Unassembled WGS sequence"/>
</dbReference>
<accession>A0A211ZHE9</accession>
<comment type="caution">
    <text evidence="1">The sequence shown here is derived from an EMBL/GenBank/DDBJ whole genome shotgun (WGS) entry which is preliminary data.</text>
</comment>
<organism evidence="1 2">
    <name type="scientific">Inquilinus limosus</name>
    <dbReference type="NCBI Taxonomy" id="171674"/>
    <lineage>
        <taxon>Bacteria</taxon>
        <taxon>Pseudomonadati</taxon>
        <taxon>Pseudomonadota</taxon>
        <taxon>Alphaproteobacteria</taxon>
        <taxon>Rhodospirillales</taxon>
        <taxon>Rhodospirillaceae</taxon>
        <taxon>Inquilinus</taxon>
    </lineage>
</organism>
<keyword evidence="2" id="KW-1185">Reference proteome</keyword>
<sequence length="105" mass="11604">MSCLAIMLMADRMTTDGRSLAQTLHFWLRIQGQNWEDGFPPSPEEAAWISQALAAARYGSLARSQECILHAILRDLAPPPEAGDYSLDSFRSDLSAFQARYVDGG</sequence>
<protein>
    <submittedName>
        <fullName evidence="1">Uncharacterized protein</fullName>
    </submittedName>
</protein>
<evidence type="ECO:0000313" key="2">
    <source>
        <dbReference type="Proteomes" id="UP000196655"/>
    </source>
</evidence>
<proteinExistence type="predicted"/>
<reference evidence="2" key="1">
    <citation type="submission" date="2017-05" db="EMBL/GenBank/DDBJ databases">
        <authorList>
            <person name="Macchi M."/>
            <person name="Festa S."/>
            <person name="Coppotelli B.M."/>
            <person name="Morelli I.S."/>
        </authorList>
    </citation>
    <scope>NUCLEOTIDE SEQUENCE [LARGE SCALE GENOMIC DNA]</scope>
    <source>
        <strain evidence="2">I</strain>
    </source>
</reference>